<accession>A0A6J7WDV2</accession>
<dbReference type="EMBL" id="LR798203">
    <property type="protein sequence ID" value="CAB5170124.1"/>
    <property type="molecule type" value="Genomic_DNA"/>
</dbReference>
<reference evidence="1" key="1">
    <citation type="submission" date="2020-05" db="EMBL/GenBank/DDBJ databases">
        <authorList>
            <person name="Chiriac C."/>
            <person name="Salcher M."/>
            <person name="Ghai R."/>
            <person name="Kavagutti S V."/>
        </authorList>
    </citation>
    <scope>NUCLEOTIDE SEQUENCE</scope>
</reference>
<organism evidence="1">
    <name type="scientific">uncultured Caudovirales phage</name>
    <dbReference type="NCBI Taxonomy" id="2100421"/>
    <lineage>
        <taxon>Viruses</taxon>
        <taxon>Duplodnaviria</taxon>
        <taxon>Heunggongvirae</taxon>
        <taxon>Uroviricota</taxon>
        <taxon>Caudoviricetes</taxon>
        <taxon>Peduoviridae</taxon>
        <taxon>Maltschvirus</taxon>
        <taxon>Maltschvirus maltsch</taxon>
    </lineage>
</organism>
<evidence type="ECO:0000313" key="1">
    <source>
        <dbReference type="EMBL" id="CAB5170124.1"/>
    </source>
</evidence>
<name>A0A6J7WDV2_9CAUD</name>
<proteinExistence type="predicted"/>
<sequence>MDDLVKRLRFGIHTSVDPLSMTNEAADRIEQLEAALRQICDGPRDADKSYAELFAEVCWEARAALGEKK</sequence>
<gene>
    <name evidence="1" type="ORF">UFOVP155_4</name>
</gene>
<protein>
    <submittedName>
        <fullName evidence="1">Uncharacterized protein</fullName>
    </submittedName>
</protein>